<evidence type="ECO:0000313" key="1">
    <source>
        <dbReference type="EMBL" id="EFQ24249.1"/>
    </source>
</evidence>
<reference evidence="1 2" key="1">
    <citation type="journal article" date="2010" name="Stand. Genomic Sci.">
        <title>Non-contiguous finished genome sequence of Aminomonas paucivorans type strain (GLU-3).</title>
        <authorList>
            <person name="Pitluck S."/>
            <person name="Yasawong M."/>
            <person name="Held B."/>
            <person name="Lapidus A."/>
            <person name="Nolan M."/>
            <person name="Copeland A."/>
            <person name="Lucas S."/>
            <person name="Del Rio T.G."/>
            <person name="Tice H."/>
            <person name="Cheng J.F."/>
            <person name="Chertkov O."/>
            <person name="Goodwin L."/>
            <person name="Tapia R."/>
            <person name="Han C."/>
            <person name="Liolios K."/>
            <person name="Ivanova N."/>
            <person name="Mavromatis K."/>
            <person name="Ovchinnikova G."/>
            <person name="Pati A."/>
            <person name="Chen A."/>
            <person name="Palaniappan K."/>
            <person name="Land M."/>
            <person name="Hauser L."/>
            <person name="Chang Y.J."/>
            <person name="Jeffries C.D."/>
            <person name="Pukall R."/>
            <person name="Spring S."/>
            <person name="Rohde M."/>
            <person name="Sikorski J."/>
            <person name="Goker M."/>
            <person name="Woyke T."/>
            <person name="Bristow J."/>
            <person name="Eisen J.A."/>
            <person name="Markowitz V."/>
            <person name="Hugenholtz P."/>
            <person name="Kyrpides N.C."/>
            <person name="Klenk H.P."/>
        </authorList>
    </citation>
    <scope>NUCLEOTIDE SEQUENCE [LARGE SCALE GENOMIC DNA]</scope>
    <source>
        <strain evidence="1 2">DSM 12260</strain>
    </source>
</reference>
<dbReference type="HOGENOM" id="CLU_395696_0_0_0"/>
<organism evidence="1 2">
    <name type="scientific">Aminomonas paucivorans DSM 12260</name>
    <dbReference type="NCBI Taxonomy" id="584708"/>
    <lineage>
        <taxon>Bacteria</taxon>
        <taxon>Thermotogati</taxon>
        <taxon>Synergistota</taxon>
        <taxon>Synergistia</taxon>
        <taxon>Synergistales</taxon>
        <taxon>Synergistaceae</taxon>
        <taxon>Aminomonas</taxon>
    </lineage>
</organism>
<gene>
    <name evidence="1" type="ORF">Apau_1833</name>
</gene>
<dbReference type="EMBL" id="CM001022">
    <property type="protein sequence ID" value="EFQ24249.1"/>
    <property type="molecule type" value="Genomic_DNA"/>
</dbReference>
<protein>
    <submittedName>
        <fullName evidence="1">Uncharacterized protein</fullName>
    </submittedName>
</protein>
<dbReference type="SUPFAM" id="SSF89372">
    <property type="entry name" value="Fucose-specific lectin"/>
    <property type="match status" value="1"/>
</dbReference>
<dbReference type="AlphaFoldDB" id="E3CVZ4"/>
<proteinExistence type="predicted"/>
<dbReference type="Proteomes" id="UP000005096">
    <property type="component" value="Chromosome"/>
</dbReference>
<dbReference type="STRING" id="584708.Apau_1833"/>
<keyword evidence="2" id="KW-1185">Reference proteome</keyword>
<sequence length="696" mass="74279">MAPRPAPTPSLPRRIPRLLPLALTLAFLGLSRPGEAFRFSAASCDLPGGSSGGLALTLADETPRLFYGDGEGKVRVLRKTAEGWSPDPPMPDGESQGPLAPAWDRERRRLLLAFHDRRDRRLRLLVREGDGTWRVVFRPPETGRGARSLVLGVAPGGTLYLLGNDNVREGEEYPFCHRAPAPEGPWQEGKLLLRTPDGQAKPPRGRGRYLALAFDEEGNAHGAFSQGATALSYGTTLSPGGAWAPFRVTQGTSAAHHPSLAVSGISPDQKVRAFYRDGNRKALVREEREETAWGFREVASCDSAAGPRLAAAEAGDAVLFATRQGSGEAVRLALWGKEGNRHRLRTLGFAAEPLTEEALFLARRGKGLLGGWCSGGRLHWFEERVFPERRPEAGLALLDVPEDGWPRGLGEHPLLAGVVSPDLLGGRDVETLDVWAVSRDSLSSPPGAGRFLEGTGLRCGMEAQEGTGALPLVLEFRVPLDPALGTPRGADAASLRAFLRENLCPAKVLSGEPVFLLPLLPDGTDETLGRFFDLERDVSSDALIVGIRVLLADGPRPEGPVLPLVHRGKGVFAVFDGCRDGILQDPWAFFGRADEVPHSPTPFLPSETPSPSPALSPFLTPLVVPTPCPSLLPVSPSPTGGSEAGRSPGGCDAGGFGGGGLVVLETSLFCLSCLRGGARFYSIPSQNTRNTRRKPA</sequence>
<name>E3CVZ4_9BACT</name>
<evidence type="ECO:0000313" key="2">
    <source>
        <dbReference type="Proteomes" id="UP000005096"/>
    </source>
</evidence>
<accession>E3CVZ4</accession>
<dbReference type="PaxDb" id="584708-Apau_1833"/>
<dbReference type="RefSeq" id="WP_006301481.1">
    <property type="nucleotide sequence ID" value="NZ_CM001022.1"/>
</dbReference>